<proteinExistence type="inferred from homology"/>
<dbReference type="EMBL" id="HACM01010741">
    <property type="protein sequence ID" value="CRZ11183.1"/>
    <property type="molecule type" value="Transcribed_RNA"/>
</dbReference>
<evidence type="ECO:0000256" key="8">
    <source>
        <dbReference type="ARBA" id="ARBA00023242"/>
    </source>
</evidence>
<evidence type="ECO:0000256" key="3">
    <source>
        <dbReference type="ARBA" id="ARBA00006332"/>
    </source>
</evidence>
<comment type="subcellular location">
    <subcellularLocation>
        <location evidence="2">Chromosome</location>
        <location evidence="2">Telomere</location>
    </subcellularLocation>
    <subcellularLocation>
        <location evidence="1">Nucleus</location>
    </subcellularLocation>
</comment>
<dbReference type="GO" id="GO:1990879">
    <property type="term" value="C:CST complex"/>
    <property type="evidence" value="ECO:0007669"/>
    <property type="project" value="TreeGrafter"/>
</dbReference>
<keyword evidence="7" id="KW-0238">DNA-binding</keyword>
<organism evidence="9">
    <name type="scientific">Spongospora subterranea</name>
    <dbReference type="NCBI Taxonomy" id="70186"/>
    <lineage>
        <taxon>Eukaryota</taxon>
        <taxon>Sar</taxon>
        <taxon>Rhizaria</taxon>
        <taxon>Endomyxa</taxon>
        <taxon>Phytomyxea</taxon>
        <taxon>Plasmodiophorida</taxon>
        <taxon>Plasmodiophoridae</taxon>
        <taxon>Spongospora</taxon>
    </lineage>
</organism>
<keyword evidence="5" id="KW-0158">Chromosome</keyword>
<dbReference type="PANTHER" id="PTHR14865:SF2">
    <property type="entry name" value="CST COMPLEX SUBUNIT CTC1"/>
    <property type="match status" value="1"/>
</dbReference>
<name>A0A0H5RAU8_9EUKA</name>
<evidence type="ECO:0000256" key="7">
    <source>
        <dbReference type="ARBA" id="ARBA00023125"/>
    </source>
</evidence>
<dbReference type="GO" id="GO:0045740">
    <property type="term" value="P:positive regulation of DNA replication"/>
    <property type="evidence" value="ECO:0007669"/>
    <property type="project" value="TreeGrafter"/>
</dbReference>
<evidence type="ECO:0000256" key="4">
    <source>
        <dbReference type="ARBA" id="ARBA00016175"/>
    </source>
</evidence>
<dbReference type="GO" id="GO:0010833">
    <property type="term" value="P:telomere maintenance via telomere lengthening"/>
    <property type="evidence" value="ECO:0007669"/>
    <property type="project" value="TreeGrafter"/>
</dbReference>
<dbReference type="GO" id="GO:0042162">
    <property type="term" value="F:telomeric DNA binding"/>
    <property type="evidence" value="ECO:0007669"/>
    <property type="project" value="TreeGrafter"/>
</dbReference>
<dbReference type="InterPro" id="IPR042617">
    <property type="entry name" value="CTC1-like"/>
</dbReference>
<evidence type="ECO:0000256" key="5">
    <source>
        <dbReference type="ARBA" id="ARBA00022454"/>
    </source>
</evidence>
<dbReference type="PANTHER" id="PTHR14865">
    <property type="entry name" value="CST COMPLEX SUBUNIT CTC1"/>
    <property type="match status" value="1"/>
</dbReference>
<evidence type="ECO:0000256" key="1">
    <source>
        <dbReference type="ARBA" id="ARBA00004123"/>
    </source>
</evidence>
<dbReference type="GO" id="GO:0003697">
    <property type="term" value="F:single-stranded DNA binding"/>
    <property type="evidence" value="ECO:0007669"/>
    <property type="project" value="TreeGrafter"/>
</dbReference>
<sequence>MTLEQCSRPLPSHGTVSVSFVVAALSRMFKSEAMFLIEAICSVNNHSSAFIVFSEDSLNYRPFIKVGSRYKLLNARVKIVRYSHGNEMSVLLANSKSQLIASQEQTDAKVKFQIYSDNVFPEMVHCTLTYQGKVTAQLLDGVFELDHSVNVHFTHSLPSCLHFGIGVRVGAIVLLHNVHRIYDGDSTMILGLCTYSTLEIVAVAPSLTPSIPWRRTAIAKFCERLNLSWSVRLSRTLLILKAQFRSHCSSAALFLDNGRGGCICLDIICGPQPYPVTEYQRSHFIEFVNHGNCKLVPHPSLLLSHPIRAVSFIADLVNILEPDMSEMGCDRVMWSKNRQLLSGIISTDRNTGALILTDSKKGRIRCHVSDISINAIGVPIVTDNFGLVDDGAIYAIFSLSSCTFVSSPAKSRPMAPDRCTLAGCIRQIFPSSITSTTRFSALIDMDHDSSSRVIVVFRGMACAIEPYLFVDGLYRFVGIIPLDAVDCSTKDLKIGPFPTFMADNDSEISLLKHPDPDLLDSVDKLLDVSVSDKALNAIVSLKAAVVEKVIRPDCSMQNSATLVLTLQSLDSIQTLHAYIPVDLRRLPLNVLIGRTVNVYRIFRHITKIGKVCLSGSSETVLFVPDQCSSLPQPTSSRDYYSDITTTSLQSIRSYCYATVTSRIFRIVARIAFITSLTLQWAPSNDHEISSFKLSTVIDDGSGQATLMLEGESAWAVVPHIDENLMKKLRGSSDANRNFHYTINRPVDSSSKSRDDPNGNGFIQELSELFINKAHRDLIVYARALFPENTSARADIGTQPPWKNLEVMIGKSHFSTVALPRLQLSCISVKKASVQCEAFRLLMKQSRF</sequence>
<evidence type="ECO:0000313" key="9">
    <source>
        <dbReference type="EMBL" id="CRZ11183.1"/>
    </source>
</evidence>
<protein>
    <recommendedName>
        <fullName evidence="4">CST complex subunit CTC1</fullName>
    </recommendedName>
</protein>
<dbReference type="AlphaFoldDB" id="A0A0H5RAU8"/>
<evidence type="ECO:0000256" key="6">
    <source>
        <dbReference type="ARBA" id="ARBA00022895"/>
    </source>
</evidence>
<evidence type="ECO:0000256" key="2">
    <source>
        <dbReference type="ARBA" id="ARBA00004574"/>
    </source>
</evidence>
<keyword evidence="6" id="KW-0779">Telomere</keyword>
<keyword evidence="8" id="KW-0539">Nucleus</keyword>
<comment type="similarity">
    <text evidence="3">Belongs to the CTC1 family.</text>
</comment>
<reference evidence="9" key="1">
    <citation type="submission" date="2015-04" db="EMBL/GenBank/DDBJ databases">
        <title>The genome sequence of the plant pathogenic Rhizarian Plasmodiophora brassicae reveals insights in its biotrophic life cycle and the origin of chitin synthesis.</title>
        <authorList>
            <person name="Schwelm A."/>
            <person name="Fogelqvist J."/>
            <person name="Knaust A."/>
            <person name="Julke S."/>
            <person name="Lilja T."/>
            <person name="Dhandapani V."/>
            <person name="Bonilla-Rosso G."/>
            <person name="Karlsson M."/>
            <person name="Shevchenko A."/>
            <person name="Choi S.R."/>
            <person name="Kim H.G."/>
            <person name="Park J.Y."/>
            <person name="Lim Y.P."/>
            <person name="Ludwig-Muller J."/>
            <person name="Dixelius C."/>
        </authorList>
    </citation>
    <scope>NUCLEOTIDE SEQUENCE</scope>
    <source>
        <tissue evidence="9">Potato root galls</tissue>
    </source>
</reference>
<accession>A0A0H5RAU8</accession>